<dbReference type="AlphaFoldDB" id="A0A840WL58"/>
<evidence type="ECO:0000313" key="3">
    <source>
        <dbReference type="Proteomes" id="UP000553766"/>
    </source>
</evidence>
<dbReference type="RefSeq" id="WP_246413720.1">
    <property type="nucleotide sequence ID" value="NZ_JACIJS010000005.1"/>
</dbReference>
<dbReference type="CDD" id="cd17748">
    <property type="entry name" value="BRCT_DNA_ligase_like"/>
    <property type="match status" value="1"/>
</dbReference>
<dbReference type="EMBL" id="JACIJS010000005">
    <property type="protein sequence ID" value="MBB5515789.1"/>
    <property type="molecule type" value="Genomic_DNA"/>
</dbReference>
<name>A0A840WL58_9RHOB</name>
<protein>
    <submittedName>
        <fullName evidence="2">NAD-dependent DNA ligase</fullName>
    </submittedName>
</protein>
<dbReference type="Gene3D" id="3.40.50.10190">
    <property type="entry name" value="BRCT domain"/>
    <property type="match status" value="1"/>
</dbReference>
<keyword evidence="3" id="KW-1185">Reference proteome</keyword>
<evidence type="ECO:0000259" key="1">
    <source>
        <dbReference type="Pfam" id="PF00533"/>
    </source>
</evidence>
<dbReference type="InterPro" id="IPR001357">
    <property type="entry name" value="BRCT_dom"/>
</dbReference>
<dbReference type="Pfam" id="PF00533">
    <property type="entry name" value="BRCT"/>
    <property type="match status" value="1"/>
</dbReference>
<evidence type="ECO:0000313" key="2">
    <source>
        <dbReference type="EMBL" id="MBB5515789.1"/>
    </source>
</evidence>
<organism evidence="2 3">
    <name type="scientific">Rubricella aquisinus</name>
    <dbReference type="NCBI Taxonomy" id="2028108"/>
    <lineage>
        <taxon>Bacteria</taxon>
        <taxon>Pseudomonadati</taxon>
        <taxon>Pseudomonadota</taxon>
        <taxon>Alphaproteobacteria</taxon>
        <taxon>Rhodobacterales</taxon>
        <taxon>Paracoccaceae</taxon>
        <taxon>Rubricella</taxon>
    </lineage>
</organism>
<reference evidence="2 3" key="1">
    <citation type="submission" date="2020-08" db="EMBL/GenBank/DDBJ databases">
        <title>Genomic Encyclopedia of Type Strains, Phase IV (KMG-IV): sequencing the most valuable type-strain genomes for metagenomic binning, comparative biology and taxonomic classification.</title>
        <authorList>
            <person name="Goeker M."/>
        </authorList>
    </citation>
    <scope>NUCLEOTIDE SEQUENCE [LARGE SCALE GENOMIC DNA]</scope>
    <source>
        <strain evidence="2 3">DSM 103377</strain>
    </source>
</reference>
<dbReference type="Proteomes" id="UP000553766">
    <property type="component" value="Unassembled WGS sequence"/>
</dbReference>
<dbReference type="GO" id="GO:0016874">
    <property type="term" value="F:ligase activity"/>
    <property type="evidence" value="ECO:0007669"/>
    <property type="project" value="UniProtKB-KW"/>
</dbReference>
<keyword evidence="2" id="KW-0436">Ligase</keyword>
<accession>A0A840WL58</accession>
<proteinExistence type="predicted"/>
<comment type="caution">
    <text evidence="2">The sequence shown here is derived from an EMBL/GenBank/DDBJ whole genome shotgun (WGS) entry which is preliminary data.</text>
</comment>
<feature type="domain" description="BRCT" evidence="1">
    <location>
        <begin position="122"/>
        <end position="174"/>
    </location>
</feature>
<gene>
    <name evidence="2" type="ORF">FHS89_001809</name>
</gene>
<dbReference type="SUPFAM" id="SSF52113">
    <property type="entry name" value="BRCT domain"/>
    <property type="match status" value="1"/>
</dbReference>
<sequence length="207" mass="23265">MIDMDREDMARNGRFSGKAISDRQMTELIGLARGLVADNELNDMEIEFLHKWLVASDAAHANPMIGQLLERIRDIYADGFVDEEERGDLTDTLITLSANDFETGEIFKSTTLPLCDPAPNLDFEGQRYCFTGTFTFGKRSECERAVQKYGATTGSLAQKTNVLVIGEYATASWKQSSFGNKIIQAAEWRSQGIPISIVSEHHWRNYI</sequence>
<dbReference type="InterPro" id="IPR036420">
    <property type="entry name" value="BRCT_dom_sf"/>
</dbReference>